<feature type="region of interest" description="Disordered" evidence="7">
    <location>
        <begin position="152"/>
        <end position="196"/>
    </location>
</feature>
<dbReference type="GO" id="GO:0005634">
    <property type="term" value="C:nucleus"/>
    <property type="evidence" value="ECO:0007669"/>
    <property type="project" value="TreeGrafter"/>
</dbReference>
<keyword evidence="3" id="KW-0677">Repeat</keyword>
<dbReference type="Gene3D" id="3.30.160.60">
    <property type="entry name" value="Classic Zinc Finger"/>
    <property type="match status" value="9"/>
</dbReference>
<dbReference type="PROSITE" id="PS50157">
    <property type="entry name" value="ZINC_FINGER_C2H2_2"/>
    <property type="match status" value="9"/>
</dbReference>
<proteinExistence type="predicted"/>
<evidence type="ECO:0000256" key="6">
    <source>
        <dbReference type="PROSITE-ProRule" id="PRU00042"/>
    </source>
</evidence>
<keyword evidence="5" id="KW-0862">Zinc</keyword>
<evidence type="ECO:0000256" key="2">
    <source>
        <dbReference type="ARBA" id="ARBA00022723"/>
    </source>
</evidence>
<feature type="domain" description="C2H2-type" evidence="9">
    <location>
        <begin position="197"/>
        <end position="226"/>
    </location>
</feature>
<feature type="compositionally biased region" description="Basic and acidic residues" evidence="7">
    <location>
        <begin position="152"/>
        <end position="167"/>
    </location>
</feature>
<evidence type="ECO:0000256" key="4">
    <source>
        <dbReference type="ARBA" id="ARBA00022771"/>
    </source>
</evidence>
<dbReference type="InterPro" id="IPR000953">
    <property type="entry name" value="Chromo/chromo_shadow_dom"/>
</dbReference>
<feature type="domain" description="C2H2-type" evidence="9">
    <location>
        <begin position="167"/>
        <end position="196"/>
    </location>
</feature>
<comment type="subunit">
    <text evidence="1">Component of the NuA4 histone acetyltransferase complex.</text>
</comment>
<dbReference type="GO" id="GO:0000981">
    <property type="term" value="F:DNA-binding transcription factor activity, RNA polymerase II-specific"/>
    <property type="evidence" value="ECO:0007669"/>
    <property type="project" value="UniProtKB-ARBA"/>
</dbReference>
<evidence type="ECO:0000256" key="3">
    <source>
        <dbReference type="ARBA" id="ARBA00022737"/>
    </source>
</evidence>
<accession>A0A2J6SX46</accession>
<feature type="region of interest" description="Disordered" evidence="7">
    <location>
        <begin position="109"/>
        <end position="136"/>
    </location>
</feature>
<evidence type="ECO:0000313" key="10">
    <source>
        <dbReference type="EMBL" id="PMD55348.1"/>
    </source>
</evidence>
<evidence type="ECO:0000259" key="8">
    <source>
        <dbReference type="PROSITE" id="PS50013"/>
    </source>
</evidence>
<dbReference type="InterPro" id="IPR036236">
    <property type="entry name" value="Znf_C2H2_sf"/>
</dbReference>
<feature type="region of interest" description="Disordered" evidence="7">
    <location>
        <begin position="419"/>
        <end position="443"/>
    </location>
</feature>
<dbReference type="GO" id="GO:0006338">
    <property type="term" value="P:chromatin remodeling"/>
    <property type="evidence" value="ECO:0007669"/>
    <property type="project" value="UniProtKB-ARBA"/>
</dbReference>
<evidence type="ECO:0000313" key="11">
    <source>
        <dbReference type="Proteomes" id="UP000235371"/>
    </source>
</evidence>
<feature type="region of interest" description="Disordered" evidence="7">
    <location>
        <begin position="734"/>
        <end position="757"/>
    </location>
</feature>
<dbReference type="Proteomes" id="UP000235371">
    <property type="component" value="Unassembled WGS sequence"/>
</dbReference>
<dbReference type="GeneID" id="36596003"/>
<feature type="domain" description="C2H2-type" evidence="9">
    <location>
        <begin position="281"/>
        <end position="308"/>
    </location>
</feature>
<dbReference type="SMART" id="SM00355">
    <property type="entry name" value="ZnF_C2H2"/>
    <property type="match status" value="9"/>
</dbReference>
<feature type="domain" description="C2H2-type" evidence="9">
    <location>
        <begin position="137"/>
        <end position="166"/>
    </location>
</feature>
<dbReference type="CDD" id="cd18966">
    <property type="entry name" value="chromodomain"/>
    <property type="match status" value="1"/>
</dbReference>
<evidence type="ECO:0000259" key="9">
    <source>
        <dbReference type="PROSITE" id="PS50157"/>
    </source>
</evidence>
<dbReference type="InterPro" id="IPR013087">
    <property type="entry name" value="Znf_C2H2_type"/>
</dbReference>
<feature type="domain" description="C2H2-type" evidence="9">
    <location>
        <begin position="251"/>
        <end position="280"/>
    </location>
</feature>
<dbReference type="Pfam" id="PF00385">
    <property type="entry name" value="Chromo"/>
    <property type="match status" value="1"/>
</dbReference>
<evidence type="ECO:0000256" key="7">
    <source>
        <dbReference type="SAM" id="MobiDB-lite"/>
    </source>
</evidence>
<feature type="domain" description="C2H2-type" evidence="9">
    <location>
        <begin position="227"/>
        <end position="254"/>
    </location>
</feature>
<dbReference type="InterPro" id="IPR016197">
    <property type="entry name" value="Chromo-like_dom_sf"/>
</dbReference>
<feature type="compositionally biased region" description="Basic residues" evidence="7">
    <location>
        <begin position="112"/>
        <end position="123"/>
    </location>
</feature>
<dbReference type="SUPFAM" id="SSF57667">
    <property type="entry name" value="beta-beta-alpha zinc fingers"/>
    <property type="match status" value="6"/>
</dbReference>
<evidence type="ECO:0000256" key="1">
    <source>
        <dbReference type="ARBA" id="ARBA00011353"/>
    </source>
</evidence>
<keyword evidence="11" id="KW-1185">Reference proteome</keyword>
<reference evidence="10 11" key="1">
    <citation type="submission" date="2016-04" db="EMBL/GenBank/DDBJ databases">
        <title>A degradative enzymes factory behind the ericoid mycorrhizal symbiosis.</title>
        <authorList>
            <consortium name="DOE Joint Genome Institute"/>
            <person name="Martino E."/>
            <person name="Morin E."/>
            <person name="Grelet G."/>
            <person name="Kuo A."/>
            <person name="Kohler A."/>
            <person name="Daghino S."/>
            <person name="Barry K."/>
            <person name="Choi C."/>
            <person name="Cichocki N."/>
            <person name="Clum A."/>
            <person name="Copeland A."/>
            <person name="Hainaut M."/>
            <person name="Haridas S."/>
            <person name="Labutti K."/>
            <person name="Lindquist E."/>
            <person name="Lipzen A."/>
            <person name="Khouja H.-R."/>
            <person name="Murat C."/>
            <person name="Ohm R."/>
            <person name="Olson A."/>
            <person name="Spatafora J."/>
            <person name="Veneault-Fourrey C."/>
            <person name="Henrissat B."/>
            <person name="Grigoriev I."/>
            <person name="Martin F."/>
            <person name="Perotto S."/>
        </authorList>
    </citation>
    <scope>NUCLEOTIDE SEQUENCE [LARGE SCALE GENOMIC DNA]</scope>
    <source>
        <strain evidence="10 11">E</strain>
    </source>
</reference>
<evidence type="ECO:0000256" key="5">
    <source>
        <dbReference type="ARBA" id="ARBA00022833"/>
    </source>
</evidence>
<feature type="domain" description="C2H2-type" evidence="9">
    <location>
        <begin position="309"/>
        <end position="338"/>
    </location>
</feature>
<dbReference type="STRING" id="1095630.A0A2J6SX46"/>
<dbReference type="EMBL" id="KZ613856">
    <property type="protein sequence ID" value="PMD55348.1"/>
    <property type="molecule type" value="Genomic_DNA"/>
</dbReference>
<dbReference type="GO" id="GO:0000978">
    <property type="term" value="F:RNA polymerase II cis-regulatory region sequence-specific DNA binding"/>
    <property type="evidence" value="ECO:0007669"/>
    <property type="project" value="UniProtKB-ARBA"/>
</dbReference>
<dbReference type="PANTHER" id="PTHR24409">
    <property type="entry name" value="ZINC FINGER PROTEIN 142"/>
    <property type="match status" value="1"/>
</dbReference>
<dbReference type="SMART" id="SM00298">
    <property type="entry name" value="CHROMO"/>
    <property type="match status" value="1"/>
</dbReference>
<sequence length="757" mass="87236">MPERTVAKRTRLEDDAVSLTSIQSEEYDSSQDFNVDDVLAEKTERGRKMFLLSWTGYPEEKSTWAPRKNISAEILESWKEKKKRQEKNIEKPFDIVGFEARLKRLAAEKEDRHRRRKAKRRRLGMQVSESESQERPFACRHPGCRKVFKRRPDLRSHQKAHSKERPFTCRKPGGGKKFKRRPDLRSHQKAHSKERPFTCLHPGCGKPFKRRTDLTQHGRVHSEETPFPCPSCPKKFKSSTALASHRKERPFTCPHDRCGKTYMRFGQLTIHIRTHTRETPFPCPSCPKKFKSSTALASHRISHSKKQRWACPHDGCGKTYMRSGPLTIHIRTHTGETPYPCRYCPKKFKGSGAQKNHERVHSKKRPYACPKIRGQHPAYNCLHCAMAFASSDELKDHDCSGSKDYICFDCGAAFPNSRPLSTHQRRHTRGKSQQKQPTTSGRMRRGEWYRKLEEYLGGWEGRCAFCSMHNLRGTGHSMNGCLEEGIERVRDRCTRLQRELPKKGYQGCHLCYLPLRICDHWEFGGDETGWRESEIEVCQFSGLVNPVIATLLEQNEAGSISTLFDLVDLRDDLNQTSEAIYGWLRRRWGETEASWNIQLFFRISACLNVKKTADTTTTLPNPDNTLSGEDVIDPWLLALEDDNRGIRNQSRRPYAEESSSSRTRGPSHEAVLSSEAQQPVCQQSNHLNTVVRDGKAMVKRRAGKRPAYEPLWDLSGEVPMNHAAREVVRLRTLTAEDEEEDEGGDIRPVKRRKSNMR</sequence>
<organism evidence="10 11">
    <name type="scientific">Hyaloscypha bicolor E</name>
    <dbReference type="NCBI Taxonomy" id="1095630"/>
    <lineage>
        <taxon>Eukaryota</taxon>
        <taxon>Fungi</taxon>
        <taxon>Dikarya</taxon>
        <taxon>Ascomycota</taxon>
        <taxon>Pezizomycotina</taxon>
        <taxon>Leotiomycetes</taxon>
        <taxon>Helotiales</taxon>
        <taxon>Hyaloscyphaceae</taxon>
        <taxon>Hyaloscypha</taxon>
        <taxon>Hyaloscypha bicolor</taxon>
    </lineage>
</organism>
<dbReference type="Gene3D" id="2.40.50.40">
    <property type="match status" value="1"/>
</dbReference>
<dbReference type="Pfam" id="PF00096">
    <property type="entry name" value="zf-C2H2"/>
    <property type="match status" value="6"/>
</dbReference>
<dbReference type="GO" id="GO:0008270">
    <property type="term" value="F:zinc ion binding"/>
    <property type="evidence" value="ECO:0007669"/>
    <property type="project" value="UniProtKB-KW"/>
</dbReference>
<keyword evidence="4 6" id="KW-0863">Zinc-finger</keyword>
<dbReference type="SUPFAM" id="SSF54160">
    <property type="entry name" value="Chromo domain-like"/>
    <property type="match status" value="1"/>
</dbReference>
<gene>
    <name evidence="10" type="ORF">K444DRAFT_697347</name>
</gene>
<dbReference type="RefSeq" id="XP_024732252.1">
    <property type="nucleotide sequence ID" value="XM_024887927.1"/>
</dbReference>
<feature type="domain" description="Chromo" evidence="8">
    <location>
        <begin position="33"/>
        <end position="91"/>
    </location>
</feature>
<feature type="domain" description="C2H2-type" evidence="9">
    <location>
        <begin position="405"/>
        <end position="432"/>
    </location>
</feature>
<feature type="region of interest" description="Disordered" evidence="7">
    <location>
        <begin position="647"/>
        <end position="681"/>
    </location>
</feature>
<dbReference type="FunFam" id="3.30.160.60:FF:000125">
    <property type="entry name" value="Putative zinc finger protein 143"/>
    <property type="match status" value="2"/>
</dbReference>
<feature type="domain" description="C2H2-type" evidence="9">
    <location>
        <begin position="339"/>
        <end position="366"/>
    </location>
</feature>
<dbReference type="PROSITE" id="PS00028">
    <property type="entry name" value="ZINC_FINGER_C2H2_1"/>
    <property type="match status" value="7"/>
</dbReference>
<dbReference type="PANTHER" id="PTHR24409:SF295">
    <property type="entry name" value="AZ2-RELATED"/>
    <property type="match status" value="1"/>
</dbReference>
<feature type="compositionally biased region" description="Basic and acidic residues" evidence="7">
    <location>
        <begin position="181"/>
        <end position="196"/>
    </location>
</feature>
<keyword evidence="2" id="KW-0479">Metal-binding</keyword>
<name>A0A2J6SX46_9HELO</name>
<dbReference type="PROSITE" id="PS50013">
    <property type="entry name" value="CHROMO_2"/>
    <property type="match status" value="1"/>
</dbReference>
<dbReference type="InterPro" id="IPR023780">
    <property type="entry name" value="Chromo_domain"/>
</dbReference>
<dbReference type="InParanoid" id="A0A2J6SX46"/>
<dbReference type="AlphaFoldDB" id="A0A2J6SX46"/>
<dbReference type="OrthoDB" id="436852at2759"/>
<protein>
    <submittedName>
        <fullName evidence="10">Uncharacterized protein</fullName>
    </submittedName>
</protein>
<feature type="compositionally biased region" description="Basic residues" evidence="7">
    <location>
        <begin position="423"/>
        <end position="432"/>
    </location>
</feature>